<keyword evidence="3" id="KW-0963">Cytoplasm</keyword>
<dbReference type="EC" id="2.8.1.-" evidence="5"/>
<evidence type="ECO:0000256" key="1">
    <source>
        <dbReference type="ARBA" id="ARBA00004496"/>
    </source>
</evidence>
<proteinExistence type="inferred from homology"/>
<organism evidence="5 6">
    <name type="scientific">Psychrobacter pasteurii</name>
    <dbReference type="NCBI Taxonomy" id="1945520"/>
    <lineage>
        <taxon>Bacteria</taxon>
        <taxon>Pseudomonadati</taxon>
        <taxon>Pseudomonadota</taxon>
        <taxon>Gammaproteobacteria</taxon>
        <taxon>Moraxellales</taxon>
        <taxon>Moraxellaceae</taxon>
        <taxon>Psychrobacter</taxon>
    </lineage>
</organism>
<evidence type="ECO:0000256" key="4">
    <source>
        <dbReference type="ARBA" id="ARBA00022679"/>
    </source>
</evidence>
<evidence type="ECO:0000313" key="6">
    <source>
        <dbReference type="Proteomes" id="UP000188169"/>
    </source>
</evidence>
<reference evidence="6" key="1">
    <citation type="submission" date="2017-02" db="EMBL/GenBank/DDBJ databases">
        <authorList>
            <person name="Mornico D."/>
        </authorList>
    </citation>
    <scope>NUCLEOTIDE SEQUENCE [LARGE SCALE GENOMIC DNA]</scope>
</reference>
<evidence type="ECO:0000256" key="2">
    <source>
        <dbReference type="ARBA" id="ARBA00007067"/>
    </source>
</evidence>
<dbReference type="GO" id="GO:1990228">
    <property type="term" value="C:sulfurtransferase complex"/>
    <property type="evidence" value="ECO:0007669"/>
    <property type="project" value="TreeGrafter"/>
</dbReference>
<dbReference type="PANTHER" id="PTHR34874:SF3">
    <property type="entry name" value="SULFURTRANSFERASE TUSD"/>
    <property type="match status" value="1"/>
</dbReference>
<dbReference type="AlphaFoldDB" id="A0A1R4EIL4"/>
<dbReference type="InterPro" id="IPR017463">
    <property type="entry name" value="Sulphur_relay_TusD/DsrE"/>
</dbReference>
<comment type="similarity">
    <text evidence="2">Belongs to the DsrE/TusD family.</text>
</comment>
<dbReference type="NCBIfam" id="TIGR03012">
    <property type="entry name" value="sulf_tusD_dsrE"/>
    <property type="match status" value="1"/>
</dbReference>
<dbReference type="Gene3D" id="3.40.1260.10">
    <property type="entry name" value="DsrEFH-like"/>
    <property type="match status" value="1"/>
</dbReference>
<accession>A0A1R4EIL4</accession>
<evidence type="ECO:0000256" key="3">
    <source>
        <dbReference type="ARBA" id="ARBA00022490"/>
    </source>
</evidence>
<dbReference type="GO" id="GO:0002143">
    <property type="term" value="P:tRNA wobble position uridine thiolation"/>
    <property type="evidence" value="ECO:0007669"/>
    <property type="project" value="TreeGrafter"/>
</dbReference>
<dbReference type="EMBL" id="FUGD01000140">
    <property type="protein sequence ID" value="SJM38332.1"/>
    <property type="molecule type" value="Genomic_DNA"/>
</dbReference>
<name>A0A1R4EIL4_9GAMM</name>
<dbReference type="SUPFAM" id="SSF75169">
    <property type="entry name" value="DsrEFH-like"/>
    <property type="match status" value="1"/>
</dbReference>
<dbReference type="Pfam" id="PF02635">
    <property type="entry name" value="DsrE"/>
    <property type="match status" value="1"/>
</dbReference>
<sequence length="137" mass="15268">MTTANTLLLIHVDPSQSIAWHAYRYAKAFLENCTNSEDTSRPKLNIFFYGEAANTGNALRWQTADRASLTELWSQLSQEHQLRLPICVSTALTRGVTDEDNARRHKLDGNNLATGFELVGLGELAEQLSSVDKVVTF</sequence>
<dbReference type="InterPro" id="IPR003787">
    <property type="entry name" value="Sulphur_relay_DsrE/F-like"/>
</dbReference>
<gene>
    <name evidence="5" type="primary">tusD</name>
    <name evidence="5" type="ORF">A1019T_02322</name>
</gene>
<dbReference type="GO" id="GO:0016783">
    <property type="term" value="F:sulfurtransferase activity"/>
    <property type="evidence" value="ECO:0007669"/>
    <property type="project" value="InterPro"/>
</dbReference>
<protein>
    <submittedName>
        <fullName evidence="5">Sulfurtransferase TusD</fullName>
        <ecNumber evidence="5">2.8.1.-</ecNumber>
    </submittedName>
</protein>
<keyword evidence="6" id="KW-1185">Reference proteome</keyword>
<comment type="subcellular location">
    <subcellularLocation>
        <location evidence="1">Cytoplasm</location>
    </subcellularLocation>
</comment>
<dbReference type="GO" id="GO:0097163">
    <property type="term" value="F:sulfur carrier activity"/>
    <property type="evidence" value="ECO:0007669"/>
    <property type="project" value="TreeGrafter"/>
</dbReference>
<dbReference type="Proteomes" id="UP000188169">
    <property type="component" value="Unassembled WGS sequence"/>
</dbReference>
<dbReference type="STRING" id="1945520.A1019T_02322"/>
<dbReference type="RefSeq" id="WP_077449684.1">
    <property type="nucleotide sequence ID" value="NZ_FUGD01000140.1"/>
</dbReference>
<keyword evidence="4 5" id="KW-0808">Transferase</keyword>
<dbReference type="PANTHER" id="PTHR34874">
    <property type="entry name" value="PROTEIN YCHN"/>
    <property type="match status" value="1"/>
</dbReference>
<dbReference type="OrthoDB" id="9787483at2"/>
<dbReference type="InterPro" id="IPR027396">
    <property type="entry name" value="DsrEFH-like"/>
</dbReference>
<evidence type="ECO:0000313" key="5">
    <source>
        <dbReference type="EMBL" id="SJM38332.1"/>
    </source>
</evidence>